<evidence type="ECO:0000256" key="2">
    <source>
        <dbReference type="SAM" id="SignalP"/>
    </source>
</evidence>
<dbReference type="EMBL" id="CAKKLH010000332">
    <property type="protein sequence ID" value="CAH0112823.1"/>
    <property type="molecule type" value="Genomic_DNA"/>
</dbReference>
<dbReference type="PROSITE" id="PS50240">
    <property type="entry name" value="TRYPSIN_DOM"/>
    <property type="match status" value="4"/>
</dbReference>
<accession>A0A8J2WRE6</accession>
<feature type="domain" description="Peptidase S1" evidence="3">
    <location>
        <begin position="505"/>
        <end position="726"/>
    </location>
</feature>
<protein>
    <recommendedName>
        <fullName evidence="3">Peptidase S1 domain-containing protein</fullName>
    </recommendedName>
</protein>
<dbReference type="InterPro" id="IPR001314">
    <property type="entry name" value="Peptidase_S1A"/>
</dbReference>
<proteinExistence type="predicted"/>
<feature type="chain" id="PRO_5035295473" description="Peptidase S1 domain-containing protein" evidence="2">
    <location>
        <begin position="19"/>
        <end position="974"/>
    </location>
</feature>
<dbReference type="PRINTS" id="PR00722">
    <property type="entry name" value="CHYMOTRYPSIN"/>
</dbReference>
<keyword evidence="5" id="KW-1185">Reference proteome</keyword>
<feature type="signal peptide" evidence="2">
    <location>
        <begin position="1"/>
        <end position="18"/>
    </location>
</feature>
<dbReference type="OrthoDB" id="10059102at2759"/>
<dbReference type="AlphaFoldDB" id="A0A8J2WRE6"/>
<comment type="caution">
    <text evidence="4">The sequence shown here is derived from an EMBL/GenBank/DDBJ whole genome shotgun (WGS) entry which is preliminary data.</text>
</comment>
<dbReference type="SUPFAM" id="SSF50494">
    <property type="entry name" value="Trypsin-like serine proteases"/>
    <property type="match status" value="4"/>
</dbReference>
<feature type="domain" description="Peptidase S1" evidence="3">
    <location>
        <begin position="762"/>
        <end position="970"/>
    </location>
</feature>
<evidence type="ECO:0000259" key="3">
    <source>
        <dbReference type="PROSITE" id="PS50240"/>
    </source>
</evidence>
<dbReference type="PANTHER" id="PTHR24258">
    <property type="entry name" value="SERINE PROTEASE-RELATED"/>
    <property type="match status" value="1"/>
</dbReference>
<feature type="domain" description="Peptidase S1" evidence="3">
    <location>
        <begin position="26"/>
        <end position="260"/>
    </location>
</feature>
<dbReference type="Pfam" id="PF00089">
    <property type="entry name" value="Trypsin"/>
    <property type="match status" value="4"/>
</dbReference>
<dbReference type="PANTHER" id="PTHR24258:SF140">
    <property type="entry name" value="BCDNA.GH08420-RELATED"/>
    <property type="match status" value="1"/>
</dbReference>
<dbReference type="Gene3D" id="2.40.10.10">
    <property type="entry name" value="Trypsin-like serine proteases"/>
    <property type="match status" value="5"/>
</dbReference>
<gene>
    <name evidence="4" type="ORF">DGAL_LOCUS16616</name>
</gene>
<dbReference type="InterPro" id="IPR001254">
    <property type="entry name" value="Trypsin_dom"/>
</dbReference>
<evidence type="ECO:0000313" key="5">
    <source>
        <dbReference type="Proteomes" id="UP000789390"/>
    </source>
</evidence>
<dbReference type="InterPro" id="IPR043504">
    <property type="entry name" value="Peptidase_S1_PA_chymotrypsin"/>
</dbReference>
<dbReference type="InterPro" id="IPR009003">
    <property type="entry name" value="Peptidase_S1_PA"/>
</dbReference>
<dbReference type="Proteomes" id="UP000789390">
    <property type="component" value="Unassembled WGS sequence"/>
</dbReference>
<name>A0A8J2WRE6_9CRUS</name>
<dbReference type="GO" id="GO:0004252">
    <property type="term" value="F:serine-type endopeptidase activity"/>
    <property type="evidence" value="ECO:0007669"/>
    <property type="project" value="InterPro"/>
</dbReference>
<feature type="domain" description="Peptidase S1" evidence="3">
    <location>
        <begin position="274"/>
        <end position="446"/>
    </location>
</feature>
<keyword evidence="2" id="KW-0732">Signal</keyword>
<sequence length="974" mass="107666">MNRVVLSILIVFVAPVALISDETSRISDGFNGAQAGVVPKEKFPFIVSVTLNDKHICGGFIYNSRFIVTAASCVYGKTTAEIQVTVGQLSLILPDPGELRLQVRAIFVHENYDNRTKFNDIAMLETSQTIEFTANANFTYYDSVDGSLSYVCGWGATDDSKVMSTKLLQGIVHPPINCDLFPADLYDPNIMFCWGQSNEDSGIRPCQYDEGSPLIKPIDQTKNYAMGIVSKNLGCGDSEIFETIYTRLSAYYGWMIRTELSFVIATSKTVNGRIIGGSPAAIGEFPHVVAIKVDKKFHCGGFIYNERWVVTTASCVDGFNNLFDRVTVEAGVISLDSPEPSRQLFRIESFHVYDSYDEYLTGPLHDLALIQTNMPFTFNSNVNFSYYDEMSAKPENTTFVGWGSTTGNDGLYSNELYKAHVTVFQDSTLCKMSYENYNNAYMICTGVTDKWVSYFLKSNNSSSDLKLSSFKSTAAMKLRTTSIILLCCFLHNVLIADAMNNQERILGGTKANVGEFPFIVSITTNGEHLCAGFIYNQRFIVTTVTCVQNLMPSEVAVVVGQLSLILTETYEQRYQVINIIRHESYDANLGLNNLAVIETSSPMTFTPDHVDFICYNEDNTTSPEATVMGWGATQEGGFPSTDLLKATVTISTECTVYGNQEYQPNYMICAGSSSASPCHYDEGSPLIQDDIVVGVASRNKGCKQPFSPTLYTRLSSYYAWMNRNAGQQPAACNLTNMNRVVLSILIVFVAPVTLISDETSRISDGFNGAPASQVPAEKYPFIVSVTLNDRHICGGFIYNSRFIVTAASCVYGKTTAQIQVTVGQLSLIRPDPGELRLQVRAIFVHENYDERTKFNDIAMLETSQTIEFTANANFTYYDSVGGSLAYVCGWGATDDSKVMSTILLRQDLDNGIRPCQYDEGSPLIKPISPTTSFAMGIVSKNLGCGDSDEIFETIYTRLSAYYIWMLKTGGPQPY</sequence>
<evidence type="ECO:0000256" key="1">
    <source>
        <dbReference type="ARBA" id="ARBA00023157"/>
    </source>
</evidence>
<reference evidence="4" key="1">
    <citation type="submission" date="2021-11" db="EMBL/GenBank/DDBJ databases">
        <authorList>
            <person name="Schell T."/>
        </authorList>
    </citation>
    <scope>NUCLEOTIDE SEQUENCE</scope>
    <source>
        <strain evidence="4">M5</strain>
    </source>
</reference>
<keyword evidence="1" id="KW-1015">Disulfide bond</keyword>
<dbReference type="GO" id="GO:0006508">
    <property type="term" value="P:proteolysis"/>
    <property type="evidence" value="ECO:0007669"/>
    <property type="project" value="InterPro"/>
</dbReference>
<dbReference type="SMART" id="SM00020">
    <property type="entry name" value="Tryp_SPc"/>
    <property type="match status" value="4"/>
</dbReference>
<dbReference type="CDD" id="cd00190">
    <property type="entry name" value="Tryp_SPc"/>
    <property type="match status" value="3"/>
</dbReference>
<organism evidence="4 5">
    <name type="scientific">Daphnia galeata</name>
    <dbReference type="NCBI Taxonomy" id="27404"/>
    <lineage>
        <taxon>Eukaryota</taxon>
        <taxon>Metazoa</taxon>
        <taxon>Ecdysozoa</taxon>
        <taxon>Arthropoda</taxon>
        <taxon>Crustacea</taxon>
        <taxon>Branchiopoda</taxon>
        <taxon>Diplostraca</taxon>
        <taxon>Cladocera</taxon>
        <taxon>Anomopoda</taxon>
        <taxon>Daphniidae</taxon>
        <taxon>Daphnia</taxon>
    </lineage>
</organism>
<dbReference type="FunFam" id="2.40.10.10:FF:000068">
    <property type="entry name" value="transmembrane protease serine 2"/>
    <property type="match status" value="4"/>
</dbReference>
<evidence type="ECO:0000313" key="4">
    <source>
        <dbReference type="EMBL" id="CAH0112823.1"/>
    </source>
</evidence>